<proteinExistence type="inferred from homology"/>
<dbReference type="SUPFAM" id="SSF53383">
    <property type="entry name" value="PLP-dependent transferases"/>
    <property type="match status" value="1"/>
</dbReference>
<feature type="modified residue" description="N6-(pyridoxal phosphate)lysine" evidence="4">
    <location>
        <position position="250"/>
    </location>
</feature>
<sequence>MAGMGSQNFGYPGNGRKRQSSDGGDDDMLMSKKIGAGAAACWDDPAAALAAARHEFGEHGGVNMSIEASATFTVMEPETMRRMFAGELGADRDFFIYSRHFNPTVLNLGRQMAALEGTEAAYCTASGMSAISSVLMQICSSGGHVVASRALYGGTHALLTHFLPRACNITTSFVDIRDHAAVREAMVEGRTKVLYFEAMSNPTLTVADVPELSRIAQEKGVMVVVDNTFAPMVLSPARLGADVVVHSISKFISGGADIIAGAVCGPASLVNSMMDLHQGTLMLLGPTMNAKVAFELSERIPHLGLRMKEHCNRAMTFATRLKKMGFKVVYPGLEDHPDHALLKSMANKDYGYGGLMCVDMETEERANRLMNMLQNHSQFGFMAVSLGYYETLMSCSGSSTSSEMSDEEQALAGISPGLVRLSVGYIGTLEQRWRQLEKAISRMM</sequence>
<dbReference type="AlphaFoldDB" id="A0AAN7MED6"/>
<dbReference type="Pfam" id="PF01053">
    <property type="entry name" value="Cys_Met_Meta_PP"/>
    <property type="match status" value="1"/>
</dbReference>
<evidence type="ECO:0000256" key="5">
    <source>
        <dbReference type="RuleBase" id="RU362118"/>
    </source>
</evidence>
<dbReference type="PANTHER" id="PTHR11808">
    <property type="entry name" value="TRANS-SULFURATION ENZYME FAMILY MEMBER"/>
    <property type="match status" value="1"/>
</dbReference>
<gene>
    <name evidence="7" type="ORF">SAY86_000039</name>
</gene>
<evidence type="ECO:0000313" key="7">
    <source>
        <dbReference type="EMBL" id="KAK4801836.1"/>
    </source>
</evidence>
<comment type="similarity">
    <text evidence="2 5">Belongs to the trans-sulfuration enzymes family.</text>
</comment>
<evidence type="ECO:0000256" key="3">
    <source>
        <dbReference type="ARBA" id="ARBA00022898"/>
    </source>
</evidence>
<dbReference type="GO" id="GO:0019346">
    <property type="term" value="P:transsulfuration"/>
    <property type="evidence" value="ECO:0007669"/>
    <property type="project" value="InterPro"/>
</dbReference>
<dbReference type="InterPro" id="IPR000277">
    <property type="entry name" value="Cys/Met-Metab_PyrdxlP-dep_enz"/>
</dbReference>
<dbReference type="EMBL" id="JAXQNO010000002">
    <property type="protein sequence ID" value="KAK4801836.1"/>
    <property type="molecule type" value="Genomic_DNA"/>
</dbReference>
<dbReference type="InterPro" id="IPR015424">
    <property type="entry name" value="PyrdxlP-dep_Trfase"/>
</dbReference>
<dbReference type="GO" id="GO:0016846">
    <property type="term" value="F:carbon-sulfur lyase activity"/>
    <property type="evidence" value="ECO:0007669"/>
    <property type="project" value="TreeGrafter"/>
</dbReference>
<organism evidence="7 8">
    <name type="scientific">Trapa natans</name>
    <name type="common">Water chestnut</name>
    <dbReference type="NCBI Taxonomy" id="22666"/>
    <lineage>
        <taxon>Eukaryota</taxon>
        <taxon>Viridiplantae</taxon>
        <taxon>Streptophyta</taxon>
        <taxon>Embryophyta</taxon>
        <taxon>Tracheophyta</taxon>
        <taxon>Spermatophyta</taxon>
        <taxon>Magnoliopsida</taxon>
        <taxon>eudicotyledons</taxon>
        <taxon>Gunneridae</taxon>
        <taxon>Pentapetalae</taxon>
        <taxon>rosids</taxon>
        <taxon>malvids</taxon>
        <taxon>Myrtales</taxon>
        <taxon>Lythraceae</taxon>
        <taxon>Trapa</taxon>
    </lineage>
</organism>
<dbReference type="FunFam" id="3.90.1150.10:FF:000087">
    <property type="entry name" value="Putative methionine gamma-lyase"/>
    <property type="match status" value="1"/>
</dbReference>
<evidence type="ECO:0000256" key="2">
    <source>
        <dbReference type="ARBA" id="ARBA00009077"/>
    </source>
</evidence>
<dbReference type="InterPro" id="IPR015421">
    <property type="entry name" value="PyrdxlP-dep_Trfase_major"/>
</dbReference>
<accession>A0AAN7MED6</accession>
<evidence type="ECO:0008006" key="9">
    <source>
        <dbReference type="Google" id="ProtNLM"/>
    </source>
</evidence>
<keyword evidence="3 4" id="KW-0663">Pyridoxal phosphate</keyword>
<dbReference type="GO" id="GO:0006555">
    <property type="term" value="P:methionine metabolic process"/>
    <property type="evidence" value="ECO:0007669"/>
    <property type="project" value="UniProtKB-ARBA"/>
</dbReference>
<evidence type="ECO:0000256" key="4">
    <source>
        <dbReference type="PIRSR" id="PIRSR001434-2"/>
    </source>
</evidence>
<comment type="caution">
    <text evidence="7">The sequence shown here is derived from an EMBL/GenBank/DDBJ whole genome shotgun (WGS) entry which is preliminary data.</text>
</comment>
<dbReference type="PIRSF" id="PIRSF001434">
    <property type="entry name" value="CGS"/>
    <property type="match status" value="1"/>
</dbReference>
<protein>
    <recommendedName>
        <fullName evidence="9">Methionine gamma-lyase</fullName>
    </recommendedName>
</protein>
<evidence type="ECO:0000256" key="6">
    <source>
        <dbReference type="SAM" id="MobiDB-lite"/>
    </source>
</evidence>
<dbReference type="FunFam" id="3.40.640.10:FF:000046">
    <property type="entry name" value="Cystathionine gamma-lyase"/>
    <property type="match status" value="1"/>
</dbReference>
<feature type="region of interest" description="Disordered" evidence="6">
    <location>
        <begin position="1"/>
        <end position="28"/>
    </location>
</feature>
<comment type="cofactor">
    <cofactor evidence="1 5">
        <name>pyridoxal 5'-phosphate</name>
        <dbReference type="ChEBI" id="CHEBI:597326"/>
    </cofactor>
</comment>
<dbReference type="GO" id="GO:0005737">
    <property type="term" value="C:cytoplasm"/>
    <property type="evidence" value="ECO:0007669"/>
    <property type="project" value="TreeGrafter"/>
</dbReference>
<evidence type="ECO:0000256" key="1">
    <source>
        <dbReference type="ARBA" id="ARBA00001933"/>
    </source>
</evidence>
<dbReference type="PANTHER" id="PTHR11808:SF80">
    <property type="entry name" value="CYSTATHIONINE GAMMA-LYASE"/>
    <property type="match status" value="1"/>
</dbReference>
<dbReference type="Proteomes" id="UP001346149">
    <property type="component" value="Unassembled WGS sequence"/>
</dbReference>
<dbReference type="Gene3D" id="3.90.1150.10">
    <property type="entry name" value="Aspartate Aminotransferase, domain 1"/>
    <property type="match status" value="1"/>
</dbReference>
<dbReference type="GO" id="GO:0030170">
    <property type="term" value="F:pyridoxal phosphate binding"/>
    <property type="evidence" value="ECO:0007669"/>
    <property type="project" value="InterPro"/>
</dbReference>
<evidence type="ECO:0000313" key="8">
    <source>
        <dbReference type="Proteomes" id="UP001346149"/>
    </source>
</evidence>
<dbReference type="InterPro" id="IPR015422">
    <property type="entry name" value="PyrdxlP-dep_Trfase_small"/>
</dbReference>
<reference evidence="7 8" key="1">
    <citation type="journal article" date="2023" name="Hortic Res">
        <title>Pangenome of water caltrop reveals structural variations and asymmetric subgenome divergence after allopolyploidization.</title>
        <authorList>
            <person name="Zhang X."/>
            <person name="Chen Y."/>
            <person name="Wang L."/>
            <person name="Yuan Y."/>
            <person name="Fang M."/>
            <person name="Shi L."/>
            <person name="Lu R."/>
            <person name="Comes H.P."/>
            <person name="Ma Y."/>
            <person name="Chen Y."/>
            <person name="Huang G."/>
            <person name="Zhou Y."/>
            <person name="Zheng Z."/>
            <person name="Qiu Y."/>
        </authorList>
    </citation>
    <scope>NUCLEOTIDE SEQUENCE [LARGE SCALE GENOMIC DNA]</scope>
    <source>
        <strain evidence="7">F231</strain>
    </source>
</reference>
<dbReference type="Gene3D" id="3.40.640.10">
    <property type="entry name" value="Type I PLP-dependent aspartate aminotransferase-like (Major domain)"/>
    <property type="match status" value="1"/>
</dbReference>
<name>A0AAN7MED6_TRANT</name>
<keyword evidence="8" id="KW-1185">Reference proteome</keyword>